<feature type="signal peptide" evidence="1">
    <location>
        <begin position="1"/>
        <end position="20"/>
    </location>
</feature>
<keyword evidence="3" id="KW-1185">Reference proteome</keyword>
<evidence type="ECO:0000313" key="2">
    <source>
        <dbReference type="EMBL" id="KAJ1094312.1"/>
    </source>
</evidence>
<reference evidence="2" key="1">
    <citation type="journal article" date="2022" name="bioRxiv">
        <title>Sequencing and chromosome-scale assembly of the giantPleurodeles waltlgenome.</title>
        <authorList>
            <person name="Brown T."/>
            <person name="Elewa A."/>
            <person name="Iarovenko S."/>
            <person name="Subramanian E."/>
            <person name="Araus A.J."/>
            <person name="Petzold A."/>
            <person name="Susuki M."/>
            <person name="Suzuki K.-i.T."/>
            <person name="Hayashi T."/>
            <person name="Toyoda A."/>
            <person name="Oliveira C."/>
            <person name="Osipova E."/>
            <person name="Leigh N.D."/>
            <person name="Simon A."/>
            <person name="Yun M.H."/>
        </authorList>
    </citation>
    <scope>NUCLEOTIDE SEQUENCE</scope>
    <source>
        <strain evidence="2">20211129_DDA</strain>
        <tissue evidence="2">Liver</tissue>
    </source>
</reference>
<feature type="chain" id="PRO_5043440163" evidence="1">
    <location>
        <begin position="21"/>
        <end position="145"/>
    </location>
</feature>
<evidence type="ECO:0000256" key="1">
    <source>
        <dbReference type="SAM" id="SignalP"/>
    </source>
</evidence>
<protein>
    <submittedName>
        <fullName evidence="2">Uncharacterized protein</fullName>
    </submittedName>
</protein>
<dbReference type="AlphaFoldDB" id="A0AAV7LT67"/>
<organism evidence="2 3">
    <name type="scientific">Pleurodeles waltl</name>
    <name type="common">Iberian ribbed newt</name>
    <dbReference type="NCBI Taxonomy" id="8319"/>
    <lineage>
        <taxon>Eukaryota</taxon>
        <taxon>Metazoa</taxon>
        <taxon>Chordata</taxon>
        <taxon>Craniata</taxon>
        <taxon>Vertebrata</taxon>
        <taxon>Euteleostomi</taxon>
        <taxon>Amphibia</taxon>
        <taxon>Batrachia</taxon>
        <taxon>Caudata</taxon>
        <taxon>Salamandroidea</taxon>
        <taxon>Salamandridae</taxon>
        <taxon>Pleurodelinae</taxon>
        <taxon>Pleurodeles</taxon>
    </lineage>
</organism>
<name>A0AAV7LT67_PLEWA</name>
<evidence type="ECO:0000313" key="3">
    <source>
        <dbReference type="Proteomes" id="UP001066276"/>
    </source>
</evidence>
<gene>
    <name evidence="2" type="ORF">NDU88_007390</name>
</gene>
<accession>A0AAV7LT67</accession>
<proteinExistence type="predicted"/>
<sequence length="145" mass="15906">MRRFVDPSCVSLWLSRFLRACGSLAELPDWSVVAGATAFDAAWGRCVGRVSRCLETAWVAASIAWMPLPGPRLEFPWRGLLCGGFRPFLFTPVWLEARLSCPVRGFGAFFLCGVPSIAGILEVGILSLHERVPEVWGGQCDLGLH</sequence>
<dbReference type="Proteomes" id="UP001066276">
    <property type="component" value="Chromosome 11"/>
</dbReference>
<dbReference type="EMBL" id="JANPWB010000015">
    <property type="protein sequence ID" value="KAJ1094312.1"/>
    <property type="molecule type" value="Genomic_DNA"/>
</dbReference>
<comment type="caution">
    <text evidence="2">The sequence shown here is derived from an EMBL/GenBank/DDBJ whole genome shotgun (WGS) entry which is preliminary data.</text>
</comment>
<keyword evidence="1" id="KW-0732">Signal</keyword>